<dbReference type="AlphaFoldDB" id="A0A6A4I2H5"/>
<keyword evidence="2" id="KW-1185">Reference proteome</keyword>
<protein>
    <submittedName>
        <fullName evidence="1">Uncharacterized protein</fullName>
    </submittedName>
</protein>
<gene>
    <name evidence="1" type="ORF">BT96DRAFT_989036</name>
</gene>
<proteinExistence type="predicted"/>
<name>A0A6A4I2H5_9AGAR</name>
<dbReference type="Proteomes" id="UP000799118">
    <property type="component" value="Unassembled WGS sequence"/>
</dbReference>
<dbReference type="OrthoDB" id="2997350at2759"/>
<evidence type="ECO:0000313" key="1">
    <source>
        <dbReference type="EMBL" id="KAE9404726.1"/>
    </source>
</evidence>
<accession>A0A6A4I2H5</accession>
<organism evidence="1 2">
    <name type="scientific">Gymnopus androsaceus JB14</name>
    <dbReference type="NCBI Taxonomy" id="1447944"/>
    <lineage>
        <taxon>Eukaryota</taxon>
        <taxon>Fungi</taxon>
        <taxon>Dikarya</taxon>
        <taxon>Basidiomycota</taxon>
        <taxon>Agaricomycotina</taxon>
        <taxon>Agaricomycetes</taxon>
        <taxon>Agaricomycetidae</taxon>
        <taxon>Agaricales</taxon>
        <taxon>Marasmiineae</taxon>
        <taxon>Omphalotaceae</taxon>
        <taxon>Gymnopus</taxon>
    </lineage>
</organism>
<dbReference type="EMBL" id="ML769414">
    <property type="protein sequence ID" value="KAE9404726.1"/>
    <property type="molecule type" value="Genomic_DNA"/>
</dbReference>
<evidence type="ECO:0000313" key="2">
    <source>
        <dbReference type="Proteomes" id="UP000799118"/>
    </source>
</evidence>
<sequence>MYDPDSPESNALAIASSPTVIGLDIWDFRTMVRKYLDDSPDCFITEHDKPFMDIPCYGLTSLNASQINFLSRVNTQDEFLLLIMKFMLGPVTHCCRILNNIPRNVPMAQSLQFIALRGPNEPPVVDYDILRIPRRRSPFHNLYSTLEIGFEDFRAFSMPSKIPKGTNIPRFNKLSDEATANGNDLWRVVLNACAPHGPCFVITNYLFWCFGKFEADSGWTTATVSPPIELEMSIPNSVRLPMMKEPMGLGCTVAECLTFWIQMTRGTAAWLVAE</sequence>
<reference evidence="1" key="1">
    <citation type="journal article" date="2019" name="Environ. Microbiol.">
        <title>Fungal ecological strategies reflected in gene transcription - a case study of two litter decomposers.</title>
        <authorList>
            <person name="Barbi F."/>
            <person name="Kohler A."/>
            <person name="Barry K."/>
            <person name="Baskaran P."/>
            <person name="Daum C."/>
            <person name="Fauchery L."/>
            <person name="Ihrmark K."/>
            <person name="Kuo A."/>
            <person name="LaButti K."/>
            <person name="Lipzen A."/>
            <person name="Morin E."/>
            <person name="Grigoriev I.V."/>
            <person name="Henrissat B."/>
            <person name="Lindahl B."/>
            <person name="Martin F."/>
        </authorList>
    </citation>
    <scope>NUCLEOTIDE SEQUENCE</scope>
    <source>
        <strain evidence="1">JB14</strain>
    </source>
</reference>